<dbReference type="Proteomes" id="UP001158576">
    <property type="component" value="Chromosome XSR"/>
</dbReference>
<gene>
    <name evidence="1" type="ORF">OKIOD_LOCUS6546</name>
</gene>
<evidence type="ECO:0000313" key="2">
    <source>
        <dbReference type="Proteomes" id="UP001158576"/>
    </source>
</evidence>
<evidence type="ECO:0000313" key="1">
    <source>
        <dbReference type="EMBL" id="CAG5097232.1"/>
    </source>
</evidence>
<keyword evidence="2" id="KW-1185">Reference proteome</keyword>
<dbReference type="EMBL" id="OU015569">
    <property type="protein sequence ID" value="CAG5097232.1"/>
    <property type="molecule type" value="Genomic_DNA"/>
</dbReference>
<protein>
    <submittedName>
        <fullName evidence="1">Oidioi.mRNA.OKI2018_I69.XSR.g14988.t1.cds</fullName>
    </submittedName>
</protein>
<accession>A0ABN7SBF3</accession>
<sequence length="268" mass="31218">MIFYIFDCLIRNKVLRVLVKTDRDILNYVVNDLLCSKLLWIEKTKDIKSINTVDIFIDDGDDFCDKVSAKIYVHGPRSQSNHGIVLPITIQDKQALELLDYEEKFRSFEKELLQLDESVYPELAINSDLEKKISYLNALSDFFTHRKLFPTKVAKESSIEKILKKNLADLEKSLNNDLMVIQSIELSMKKDEIKEEDQTSLLNSKARLAELELKWKRENAQETRIMMAQLVDELNLAKIRAANEKFQLAQKVLLKLESMNSFIQDRIN</sequence>
<proteinExistence type="predicted"/>
<name>A0ABN7SBF3_OIKDI</name>
<reference evidence="1 2" key="1">
    <citation type="submission" date="2021-04" db="EMBL/GenBank/DDBJ databases">
        <authorList>
            <person name="Bliznina A."/>
        </authorList>
    </citation>
    <scope>NUCLEOTIDE SEQUENCE [LARGE SCALE GENOMIC DNA]</scope>
</reference>
<organism evidence="1 2">
    <name type="scientific">Oikopleura dioica</name>
    <name type="common">Tunicate</name>
    <dbReference type="NCBI Taxonomy" id="34765"/>
    <lineage>
        <taxon>Eukaryota</taxon>
        <taxon>Metazoa</taxon>
        <taxon>Chordata</taxon>
        <taxon>Tunicata</taxon>
        <taxon>Appendicularia</taxon>
        <taxon>Copelata</taxon>
        <taxon>Oikopleuridae</taxon>
        <taxon>Oikopleura</taxon>
    </lineage>
</organism>